<dbReference type="EMBL" id="FRAT01000004">
    <property type="protein sequence ID" value="SHK69836.1"/>
    <property type="molecule type" value="Genomic_DNA"/>
</dbReference>
<feature type="domain" description="ABC transporter" evidence="11">
    <location>
        <begin position="488"/>
        <end position="723"/>
    </location>
</feature>
<dbReference type="CDD" id="cd18571">
    <property type="entry name" value="ABC_6TM_peptidase_like"/>
    <property type="match status" value="1"/>
</dbReference>
<dbReference type="GO" id="GO:0016887">
    <property type="term" value="F:ATP hydrolysis activity"/>
    <property type="evidence" value="ECO:0007669"/>
    <property type="project" value="InterPro"/>
</dbReference>
<evidence type="ECO:0000256" key="6">
    <source>
        <dbReference type="ARBA" id="ARBA00022801"/>
    </source>
</evidence>
<dbReference type="Pfam" id="PF00664">
    <property type="entry name" value="ABC_membrane"/>
    <property type="match status" value="1"/>
</dbReference>
<dbReference type="GO" id="GO:0005524">
    <property type="term" value="F:ATP binding"/>
    <property type="evidence" value="ECO:0007669"/>
    <property type="project" value="UniProtKB-KW"/>
</dbReference>
<evidence type="ECO:0000256" key="5">
    <source>
        <dbReference type="ARBA" id="ARBA00022741"/>
    </source>
</evidence>
<dbReference type="RefSeq" id="WP_072878810.1">
    <property type="nucleotide sequence ID" value="NZ_FOKU01000013.1"/>
</dbReference>
<evidence type="ECO:0000313" key="16">
    <source>
        <dbReference type="Proteomes" id="UP000184031"/>
    </source>
</evidence>
<keyword evidence="5" id="KW-0547">Nucleotide-binding</keyword>
<feature type="transmembrane region" description="Helical" evidence="10">
    <location>
        <begin position="283"/>
        <end position="304"/>
    </location>
</feature>
<dbReference type="Proteomes" id="UP000184031">
    <property type="component" value="Unassembled WGS sequence"/>
</dbReference>
<evidence type="ECO:0000256" key="10">
    <source>
        <dbReference type="SAM" id="Phobius"/>
    </source>
</evidence>
<dbReference type="Proteomes" id="UP000198940">
    <property type="component" value="Unassembled WGS sequence"/>
</dbReference>
<dbReference type="PROSITE" id="PS50990">
    <property type="entry name" value="PEPTIDASE_C39"/>
    <property type="match status" value="1"/>
</dbReference>
<evidence type="ECO:0000313" key="15">
    <source>
        <dbReference type="EMBL" id="SHK69836.1"/>
    </source>
</evidence>
<gene>
    <name evidence="14" type="ORF">SAMN04487891_113101</name>
    <name evidence="15" type="ORF">SAMN05216293_1665</name>
</gene>
<dbReference type="SUPFAM" id="SSF52540">
    <property type="entry name" value="P-loop containing nucleoside triphosphate hydrolases"/>
    <property type="match status" value="1"/>
</dbReference>
<dbReference type="GO" id="GO:0015421">
    <property type="term" value="F:ABC-type oligopeptide transporter activity"/>
    <property type="evidence" value="ECO:0007669"/>
    <property type="project" value="TreeGrafter"/>
</dbReference>
<evidence type="ECO:0000256" key="8">
    <source>
        <dbReference type="ARBA" id="ARBA00022989"/>
    </source>
</evidence>
<evidence type="ECO:0000256" key="3">
    <source>
        <dbReference type="ARBA" id="ARBA00022475"/>
    </source>
</evidence>
<dbReference type="InterPro" id="IPR003439">
    <property type="entry name" value="ABC_transporter-like_ATP-bd"/>
</dbReference>
<dbReference type="SMART" id="SM00382">
    <property type="entry name" value="AAA"/>
    <property type="match status" value="1"/>
</dbReference>
<feature type="transmembrane region" description="Helical" evidence="10">
    <location>
        <begin position="411"/>
        <end position="436"/>
    </location>
</feature>
<evidence type="ECO:0000259" key="13">
    <source>
        <dbReference type="PROSITE" id="PS50990"/>
    </source>
</evidence>
<keyword evidence="8 10" id="KW-1133">Transmembrane helix</keyword>
<dbReference type="GO" id="GO:0006508">
    <property type="term" value="P:proteolysis"/>
    <property type="evidence" value="ECO:0007669"/>
    <property type="project" value="InterPro"/>
</dbReference>
<evidence type="ECO:0000313" key="14">
    <source>
        <dbReference type="EMBL" id="SFC55151.1"/>
    </source>
</evidence>
<feature type="domain" description="ABC transmembrane type-1" evidence="12">
    <location>
        <begin position="176"/>
        <end position="455"/>
    </location>
</feature>
<keyword evidence="4 10" id="KW-0812">Transmembrane</keyword>
<dbReference type="InterPro" id="IPR027417">
    <property type="entry name" value="P-loop_NTPase"/>
</dbReference>
<evidence type="ECO:0000259" key="11">
    <source>
        <dbReference type="PROSITE" id="PS50893"/>
    </source>
</evidence>
<dbReference type="GO" id="GO:0005886">
    <property type="term" value="C:plasma membrane"/>
    <property type="evidence" value="ECO:0007669"/>
    <property type="project" value="UniProtKB-SubCell"/>
</dbReference>
<feature type="transmembrane region" description="Helical" evidence="10">
    <location>
        <begin position="210"/>
        <end position="230"/>
    </location>
</feature>
<dbReference type="InterPro" id="IPR005074">
    <property type="entry name" value="Peptidase_C39"/>
</dbReference>
<dbReference type="STRING" id="1055723.SAMN05216293_1665"/>
<dbReference type="Pfam" id="PF00005">
    <property type="entry name" value="ABC_tran"/>
    <property type="match status" value="1"/>
</dbReference>
<keyword evidence="9 10" id="KW-0472">Membrane</keyword>
<feature type="domain" description="Peptidase C39" evidence="13">
    <location>
        <begin position="9"/>
        <end position="128"/>
    </location>
</feature>
<dbReference type="PANTHER" id="PTHR43394">
    <property type="entry name" value="ATP-DEPENDENT PERMEASE MDL1, MITOCHONDRIAL"/>
    <property type="match status" value="1"/>
</dbReference>
<dbReference type="GO" id="GO:0008233">
    <property type="term" value="F:peptidase activity"/>
    <property type="evidence" value="ECO:0007669"/>
    <property type="project" value="InterPro"/>
</dbReference>
<comment type="caution">
    <text evidence="15">The sequence shown here is derived from an EMBL/GenBank/DDBJ whole genome shotgun (WGS) entry which is preliminary data.</text>
</comment>
<dbReference type="PANTHER" id="PTHR43394:SF1">
    <property type="entry name" value="ATP-BINDING CASSETTE SUB-FAMILY B MEMBER 10, MITOCHONDRIAL"/>
    <property type="match status" value="1"/>
</dbReference>
<dbReference type="Pfam" id="PF03412">
    <property type="entry name" value="Peptidase_C39"/>
    <property type="match status" value="1"/>
</dbReference>
<dbReference type="EMBL" id="FOKU01000013">
    <property type="protein sequence ID" value="SFC55151.1"/>
    <property type="molecule type" value="Genomic_DNA"/>
</dbReference>
<evidence type="ECO:0000256" key="2">
    <source>
        <dbReference type="ARBA" id="ARBA00022448"/>
    </source>
</evidence>
<dbReference type="CDD" id="cd02418">
    <property type="entry name" value="Peptidase_C39B"/>
    <property type="match status" value="1"/>
</dbReference>
<dbReference type="InterPro" id="IPR039421">
    <property type="entry name" value="Type_1_exporter"/>
</dbReference>
<dbReference type="Gene3D" id="1.20.1560.10">
    <property type="entry name" value="ABC transporter type 1, transmembrane domain"/>
    <property type="match status" value="1"/>
</dbReference>
<keyword evidence="2" id="KW-0813">Transport</keyword>
<feature type="transmembrane region" description="Helical" evidence="10">
    <location>
        <begin position="310"/>
        <end position="331"/>
    </location>
</feature>
<accession>A0A1M6UKX1</accession>
<evidence type="ECO:0000313" key="17">
    <source>
        <dbReference type="Proteomes" id="UP000198940"/>
    </source>
</evidence>
<evidence type="ECO:0000259" key="12">
    <source>
        <dbReference type="PROSITE" id="PS50929"/>
    </source>
</evidence>
<reference evidence="15 16" key="1">
    <citation type="submission" date="2016-11" db="EMBL/GenBank/DDBJ databases">
        <authorList>
            <person name="Varghese N."/>
            <person name="Submissions S."/>
        </authorList>
    </citation>
    <scope>NUCLEOTIDE SEQUENCE [LARGE SCALE GENOMIC DNA]</scope>
    <source>
        <strain evidence="15 16">CGMCC 1.12174</strain>
        <strain evidence="14 17">DSM 26351</strain>
    </source>
</reference>
<dbReference type="InterPro" id="IPR036640">
    <property type="entry name" value="ABC1_TM_sf"/>
</dbReference>
<evidence type="ECO:0000256" key="7">
    <source>
        <dbReference type="ARBA" id="ARBA00022840"/>
    </source>
</evidence>
<comment type="subcellular location">
    <subcellularLocation>
        <location evidence="1">Cell membrane</location>
        <topology evidence="1">Multi-pass membrane protein</topology>
    </subcellularLocation>
</comment>
<dbReference type="InterPro" id="IPR003593">
    <property type="entry name" value="AAA+_ATPase"/>
</dbReference>
<name>A0A1M6UKX1_9FLAO</name>
<dbReference type="Gene3D" id="3.40.50.300">
    <property type="entry name" value="P-loop containing nucleotide triphosphate hydrolases"/>
    <property type="match status" value="1"/>
</dbReference>
<proteinExistence type="predicted"/>
<dbReference type="PROSITE" id="PS50929">
    <property type="entry name" value="ABC_TM1F"/>
    <property type="match status" value="1"/>
</dbReference>
<dbReference type="InterPro" id="IPR011527">
    <property type="entry name" value="ABC1_TM_dom"/>
</dbReference>
<evidence type="ECO:0000256" key="1">
    <source>
        <dbReference type="ARBA" id="ARBA00004651"/>
    </source>
</evidence>
<sequence>MKNFPFYRQIDFKDCGPTCLKMIAEFYGRKISIEHLRGLSETSRGGTNLKKLSFAAKNVGFDVIGARLSLENLDKAPLPCILFWDNNHYVVLYQRVNETYHIADPAVGLIKYKKGAFVKHWASSVNNSDNPSEGIALLLEKTEYFDSVKSEPPKKKSGYKHLLPYILKYKSLFLQLCVGLLAGSLLQLVFPFLTQSIVDVGIKNESVQLIYLLLLAQLFIFLGKIALELIKGWALLHLSTRINILLVSDFFKKLMSLPISFFDTKITGDILQRIDDHSRIEKLITTSSLNILFSIFSILIFASVIAYYDFYVFLLFAVGSVVYVVWILFFLKRRELIDHEKFRLMSQEQSLVVELLNGMQTIKMNNVEKEQRWAWENKRVELYNVLIKGTRLEQTQDAGAALINELKNILITFYSALLVIEGNMTIGAMLAISYIIGSLNAPLHDFVGFVKESQDAKLSLQRLSEIQNKPSETDNGETKQLPKSSHDIEIKNLNFRYPGSDVLVLKNINLLIPQLKTTAIVGASGSGKTTLLKMLLRFYRPDEGTVFVGDQNLSSIDLKAWRDHCGVVLQEDFIFNDTILKNVVISNIEPDKERFLNAIKMANIEDFIMKLPQTWDTVLGNEGMGLSTGQKQRILLARAIYKNPKFLILDEATSALDADNEKIIVDNLERFFEERTVLVVAHRLSTVKNADQIIVLENGAIEEIGSHVELVQKTGKYYNLIKNQLELGD</sequence>
<dbReference type="SUPFAM" id="SSF90123">
    <property type="entry name" value="ABC transporter transmembrane region"/>
    <property type="match status" value="1"/>
</dbReference>
<organism evidence="15 16">
    <name type="scientific">Flagellimonas taeanensis</name>
    <dbReference type="NCBI Taxonomy" id="1005926"/>
    <lineage>
        <taxon>Bacteria</taxon>
        <taxon>Pseudomonadati</taxon>
        <taxon>Bacteroidota</taxon>
        <taxon>Flavobacteriia</taxon>
        <taxon>Flavobacteriales</taxon>
        <taxon>Flavobacteriaceae</taxon>
        <taxon>Flagellimonas</taxon>
    </lineage>
</organism>
<keyword evidence="17" id="KW-1185">Reference proteome</keyword>
<evidence type="ECO:0000256" key="4">
    <source>
        <dbReference type="ARBA" id="ARBA00022692"/>
    </source>
</evidence>
<dbReference type="PROSITE" id="PS50893">
    <property type="entry name" value="ABC_TRANSPORTER_2"/>
    <property type="match status" value="1"/>
</dbReference>
<keyword evidence="6" id="KW-0378">Hydrolase</keyword>
<keyword evidence="7 15" id="KW-0067">ATP-binding</keyword>
<dbReference type="OrthoDB" id="9760358at2"/>
<dbReference type="FunFam" id="3.40.50.300:FF:000221">
    <property type="entry name" value="Multidrug ABC transporter ATP-binding protein"/>
    <property type="match status" value="1"/>
</dbReference>
<dbReference type="AlphaFoldDB" id="A0A1M6UKX1"/>
<evidence type="ECO:0000256" key="9">
    <source>
        <dbReference type="ARBA" id="ARBA00023136"/>
    </source>
</evidence>
<protein>
    <submittedName>
        <fullName evidence="15">ATP-binding cassette, subfamily B</fullName>
    </submittedName>
</protein>
<dbReference type="Gene3D" id="3.90.70.10">
    <property type="entry name" value="Cysteine proteinases"/>
    <property type="match status" value="1"/>
</dbReference>
<feature type="transmembrane region" description="Helical" evidence="10">
    <location>
        <begin position="172"/>
        <end position="190"/>
    </location>
</feature>
<keyword evidence="3" id="KW-1003">Cell membrane</keyword>